<feature type="region of interest" description="Disordered" evidence="1">
    <location>
        <begin position="412"/>
        <end position="436"/>
    </location>
</feature>
<evidence type="ECO:0000313" key="4">
    <source>
        <dbReference type="Proteomes" id="UP000006671"/>
    </source>
</evidence>
<dbReference type="GeneID" id="8859219"/>
<protein>
    <submittedName>
        <fullName evidence="3">Predicted protein</fullName>
    </submittedName>
</protein>
<dbReference type="RefSeq" id="XP_002678902.1">
    <property type="nucleotide sequence ID" value="XM_002678856.1"/>
</dbReference>
<sequence>MMDTTITSNNNNNIVDDHHNTSSTKCSKTTFYRIFATLFSVTLLLGILSSILLYNAFSSDVPILINSKLSFIEKTLGYYYSKNSIESSIGKELLGDDNQSIFQKDGEWIGDFTGSNLTYGHFFQHLYLRNPSKRHDGNSWNFGHCPVRSEGIDQSSSLIQTSSFSSLNVIDGSTIVIDYMLYPSGHLGDHHSVYHKEWRFGKLRFHNITSLSSMKATSKYKSTALSQVQDNGFGETILDYIFIGSFDFFVSNSSEKEGNPTVEYYKLFSLEQICFYFNQFQWNNNFVIKDFPISTADLVLSMQLNPNKTCSDILRRKAFCNETSQVFVFESPGTWTGFLLLLVVLGGITMVFSVIGGSALLLLAVFWLCYRGMRKMDGSKVDESKSERTEDTSGDDFVARRRLLHGDLDIDDEDQNHAISPSMDIDPHEASEAPVRRNSRITMVNPSPVVTTAEAAHLLGITGRKHFRFFQ</sequence>
<dbReference type="OMA" id="KAFCNET"/>
<dbReference type="EMBL" id="GG738860">
    <property type="protein sequence ID" value="EFC46158.1"/>
    <property type="molecule type" value="Genomic_DNA"/>
</dbReference>
<organism evidence="4">
    <name type="scientific">Naegleria gruberi</name>
    <name type="common">Amoeba</name>
    <dbReference type="NCBI Taxonomy" id="5762"/>
    <lineage>
        <taxon>Eukaryota</taxon>
        <taxon>Discoba</taxon>
        <taxon>Heterolobosea</taxon>
        <taxon>Tetramitia</taxon>
        <taxon>Eutetramitia</taxon>
        <taxon>Vahlkampfiidae</taxon>
        <taxon>Naegleria</taxon>
    </lineage>
</organism>
<feature type="transmembrane region" description="Helical" evidence="2">
    <location>
        <begin position="34"/>
        <end position="57"/>
    </location>
</feature>
<dbReference type="OrthoDB" id="10259595at2759"/>
<reference evidence="3 4" key="1">
    <citation type="journal article" date="2010" name="Cell">
        <title>The genome of Naegleria gruberi illuminates early eukaryotic versatility.</title>
        <authorList>
            <person name="Fritz-Laylin L.K."/>
            <person name="Prochnik S.E."/>
            <person name="Ginger M.L."/>
            <person name="Dacks J.B."/>
            <person name="Carpenter M.L."/>
            <person name="Field M.C."/>
            <person name="Kuo A."/>
            <person name="Paredez A."/>
            <person name="Chapman J."/>
            <person name="Pham J."/>
            <person name="Shu S."/>
            <person name="Neupane R."/>
            <person name="Cipriano M."/>
            <person name="Mancuso J."/>
            <person name="Tu H."/>
            <person name="Salamov A."/>
            <person name="Lindquist E."/>
            <person name="Shapiro H."/>
            <person name="Lucas S."/>
            <person name="Grigoriev I.V."/>
            <person name="Cande W.Z."/>
            <person name="Fulton C."/>
            <person name="Rokhsar D.S."/>
            <person name="Dawson S.C."/>
        </authorList>
    </citation>
    <scope>NUCLEOTIDE SEQUENCE [LARGE SCALE GENOMIC DNA]</scope>
    <source>
        <strain evidence="3 4">NEG-M</strain>
    </source>
</reference>
<feature type="transmembrane region" description="Helical" evidence="2">
    <location>
        <begin position="337"/>
        <end position="370"/>
    </location>
</feature>
<name>D2VAX7_NAEGR</name>
<dbReference type="InParanoid" id="D2VAX7"/>
<accession>D2VAX7</accession>
<proteinExistence type="predicted"/>
<keyword evidence="2" id="KW-1133">Transmembrane helix</keyword>
<feature type="region of interest" description="Disordered" evidence="1">
    <location>
        <begin position="1"/>
        <end position="21"/>
    </location>
</feature>
<evidence type="ECO:0000313" key="3">
    <source>
        <dbReference type="EMBL" id="EFC46158.1"/>
    </source>
</evidence>
<feature type="compositionally biased region" description="Low complexity" evidence="1">
    <location>
        <begin position="1"/>
        <end position="14"/>
    </location>
</feature>
<evidence type="ECO:0000256" key="1">
    <source>
        <dbReference type="SAM" id="MobiDB-lite"/>
    </source>
</evidence>
<dbReference type="VEuPathDB" id="AmoebaDB:NAEGRDRAFT_66014"/>
<gene>
    <name evidence="3" type="ORF">NAEGRDRAFT_66014</name>
</gene>
<keyword evidence="2" id="KW-0812">Transmembrane</keyword>
<dbReference type="AlphaFoldDB" id="D2VAX7"/>
<feature type="compositionally biased region" description="Basic and acidic residues" evidence="1">
    <location>
        <begin position="425"/>
        <end position="435"/>
    </location>
</feature>
<dbReference type="KEGG" id="ngr:NAEGRDRAFT_66014"/>
<dbReference type="Proteomes" id="UP000006671">
    <property type="component" value="Unassembled WGS sequence"/>
</dbReference>
<keyword evidence="2" id="KW-0472">Membrane</keyword>
<evidence type="ECO:0000256" key="2">
    <source>
        <dbReference type="SAM" id="Phobius"/>
    </source>
</evidence>
<keyword evidence="4" id="KW-1185">Reference proteome</keyword>